<dbReference type="PANTHER" id="PTHR48086:SF7">
    <property type="entry name" value="SODIUM-SOLUTE SYMPORTER-RELATED"/>
    <property type="match status" value="1"/>
</dbReference>
<feature type="transmembrane region" description="Helical" evidence="7">
    <location>
        <begin position="69"/>
        <end position="90"/>
    </location>
</feature>
<gene>
    <name evidence="8" type="ORF">METZ01_LOCUS246159</name>
</gene>
<feature type="transmembrane region" description="Helical" evidence="7">
    <location>
        <begin position="178"/>
        <end position="196"/>
    </location>
</feature>
<evidence type="ECO:0000256" key="2">
    <source>
        <dbReference type="ARBA" id="ARBA00006434"/>
    </source>
</evidence>
<dbReference type="GO" id="GO:0022857">
    <property type="term" value="F:transmembrane transporter activity"/>
    <property type="evidence" value="ECO:0007669"/>
    <property type="project" value="InterPro"/>
</dbReference>
<feature type="transmembrane region" description="Helical" evidence="7">
    <location>
        <begin position="148"/>
        <end position="171"/>
    </location>
</feature>
<comment type="similarity">
    <text evidence="2">Belongs to the sodium:solute symporter (SSF) (TC 2.A.21) family.</text>
</comment>
<dbReference type="InterPro" id="IPR050277">
    <property type="entry name" value="Sodium:Solute_Symporter"/>
</dbReference>
<feature type="transmembrane region" description="Helical" evidence="7">
    <location>
        <begin position="6"/>
        <end position="23"/>
    </location>
</feature>
<dbReference type="GO" id="GO:0005886">
    <property type="term" value="C:plasma membrane"/>
    <property type="evidence" value="ECO:0007669"/>
    <property type="project" value="TreeGrafter"/>
</dbReference>
<feature type="non-terminal residue" evidence="8">
    <location>
        <position position="247"/>
    </location>
</feature>
<keyword evidence="3" id="KW-0813">Transport</keyword>
<keyword evidence="4 7" id="KW-0812">Transmembrane</keyword>
<dbReference type="PROSITE" id="PS50283">
    <property type="entry name" value="NA_SOLUT_SYMP_3"/>
    <property type="match status" value="1"/>
</dbReference>
<feature type="transmembrane region" description="Helical" evidence="7">
    <location>
        <begin position="216"/>
        <end position="234"/>
    </location>
</feature>
<feature type="transmembrane region" description="Helical" evidence="7">
    <location>
        <begin position="35"/>
        <end position="57"/>
    </location>
</feature>
<keyword evidence="6 7" id="KW-0472">Membrane</keyword>
<evidence type="ECO:0000256" key="7">
    <source>
        <dbReference type="SAM" id="Phobius"/>
    </source>
</evidence>
<evidence type="ECO:0000313" key="8">
    <source>
        <dbReference type="EMBL" id="SVB93305.1"/>
    </source>
</evidence>
<evidence type="ECO:0000256" key="1">
    <source>
        <dbReference type="ARBA" id="ARBA00004141"/>
    </source>
</evidence>
<sequence length="247" mass="27814">MKISILQALVLLYFLATLGFGFYRRSGKDVSSFLFAGRRLTIPALIATLVSTWYGGILEIGRFSYENGIVTWIIFGVFYYIAALLFLKFIAPKIIESNIPTIPELFQRSFGKWPALIAIICVILMTTPAPYLKILADLFNHVWDISKFVALLLGAGLSLTYAFTGGFSAVVRTDKLQFVLMFMGFALILSASYFQYGGIEFLKTNTPDYAFQIPGNFNWTFIFVWGFIALITFIDPGFYQRTFSGNS</sequence>
<dbReference type="EMBL" id="UINC01064538">
    <property type="protein sequence ID" value="SVB93305.1"/>
    <property type="molecule type" value="Genomic_DNA"/>
</dbReference>
<protein>
    <recommendedName>
        <fullName evidence="9">Sodium:solute symporter family protein</fullName>
    </recommendedName>
</protein>
<reference evidence="8" key="1">
    <citation type="submission" date="2018-05" db="EMBL/GenBank/DDBJ databases">
        <authorList>
            <person name="Lanie J.A."/>
            <person name="Ng W.-L."/>
            <person name="Kazmierczak K.M."/>
            <person name="Andrzejewski T.M."/>
            <person name="Davidsen T.M."/>
            <person name="Wayne K.J."/>
            <person name="Tettelin H."/>
            <person name="Glass J.I."/>
            <person name="Rusch D."/>
            <person name="Podicherti R."/>
            <person name="Tsui H.-C.T."/>
            <person name="Winkler M.E."/>
        </authorList>
    </citation>
    <scope>NUCLEOTIDE SEQUENCE</scope>
</reference>
<evidence type="ECO:0000256" key="6">
    <source>
        <dbReference type="ARBA" id="ARBA00023136"/>
    </source>
</evidence>
<dbReference type="Gene3D" id="1.20.1730.10">
    <property type="entry name" value="Sodium/glucose cotransporter"/>
    <property type="match status" value="1"/>
</dbReference>
<organism evidence="8">
    <name type="scientific">marine metagenome</name>
    <dbReference type="NCBI Taxonomy" id="408172"/>
    <lineage>
        <taxon>unclassified sequences</taxon>
        <taxon>metagenomes</taxon>
        <taxon>ecological metagenomes</taxon>
    </lineage>
</organism>
<evidence type="ECO:0000256" key="5">
    <source>
        <dbReference type="ARBA" id="ARBA00022989"/>
    </source>
</evidence>
<evidence type="ECO:0000256" key="4">
    <source>
        <dbReference type="ARBA" id="ARBA00022692"/>
    </source>
</evidence>
<dbReference type="Pfam" id="PF00474">
    <property type="entry name" value="SSF"/>
    <property type="match status" value="1"/>
</dbReference>
<evidence type="ECO:0008006" key="9">
    <source>
        <dbReference type="Google" id="ProtNLM"/>
    </source>
</evidence>
<dbReference type="PANTHER" id="PTHR48086">
    <property type="entry name" value="SODIUM/PROLINE SYMPORTER-RELATED"/>
    <property type="match status" value="1"/>
</dbReference>
<evidence type="ECO:0000256" key="3">
    <source>
        <dbReference type="ARBA" id="ARBA00022448"/>
    </source>
</evidence>
<dbReference type="InterPro" id="IPR038377">
    <property type="entry name" value="Na/Glc_symporter_sf"/>
</dbReference>
<dbReference type="AlphaFoldDB" id="A0A382I1Q6"/>
<accession>A0A382I1Q6</accession>
<proteinExistence type="inferred from homology"/>
<keyword evidence="5 7" id="KW-1133">Transmembrane helix</keyword>
<dbReference type="InterPro" id="IPR001734">
    <property type="entry name" value="Na/solute_symporter"/>
</dbReference>
<feature type="transmembrane region" description="Helical" evidence="7">
    <location>
        <begin position="110"/>
        <end position="128"/>
    </location>
</feature>
<comment type="subcellular location">
    <subcellularLocation>
        <location evidence="1">Membrane</location>
        <topology evidence="1">Multi-pass membrane protein</topology>
    </subcellularLocation>
</comment>
<name>A0A382I1Q6_9ZZZZ</name>